<protein>
    <recommendedName>
        <fullName evidence="3">Reverse transcriptase</fullName>
    </recommendedName>
</protein>
<evidence type="ECO:0000313" key="1">
    <source>
        <dbReference type="EMBL" id="CAH2274657.1"/>
    </source>
</evidence>
<gene>
    <name evidence="1" type="ORF">PECUL_23A057041</name>
</gene>
<sequence>MNRTIQRSFQHFRHLVHEHGNKCSRLLANLLKRRRTHLYISKIKDPSQRMHHLPDQISTTFLNYYRDLYNIQKEARDAAETRGLNTIHTYLASAGLRQLTDPDRELLDAPIAPEEISIAIKKAQTGKSPGPDGLPLQYYKTFQSELLPKLHK</sequence>
<dbReference type="PANTHER" id="PTHR31635:SF196">
    <property type="entry name" value="REVERSE TRANSCRIPTASE DOMAIN-CONTAINING PROTEIN-RELATED"/>
    <property type="match status" value="1"/>
</dbReference>
<evidence type="ECO:0008006" key="3">
    <source>
        <dbReference type="Google" id="ProtNLM"/>
    </source>
</evidence>
<dbReference type="EMBL" id="OW240914">
    <property type="protein sequence ID" value="CAH2274657.1"/>
    <property type="molecule type" value="Genomic_DNA"/>
</dbReference>
<accession>A0AAD1VWY1</accession>
<dbReference type="PANTHER" id="PTHR31635">
    <property type="entry name" value="REVERSE TRANSCRIPTASE DOMAIN-CONTAINING PROTEIN-RELATED"/>
    <property type="match status" value="1"/>
</dbReference>
<dbReference type="Proteomes" id="UP001295444">
    <property type="component" value="Chromosome 03"/>
</dbReference>
<feature type="non-terminal residue" evidence="1">
    <location>
        <position position="152"/>
    </location>
</feature>
<name>A0AAD1VWY1_PELCU</name>
<evidence type="ECO:0000313" key="2">
    <source>
        <dbReference type="Proteomes" id="UP001295444"/>
    </source>
</evidence>
<reference evidence="1" key="1">
    <citation type="submission" date="2022-03" db="EMBL/GenBank/DDBJ databases">
        <authorList>
            <person name="Alioto T."/>
            <person name="Alioto T."/>
            <person name="Gomez Garrido J."/>
        </authorList>
    </citation>
    <scope>NUCLEOTIDE SEQUENCE</scope>
</reference>
<organism evidence="1 2">
    <name type="scientific">Pelobates cultripes</name>
    <name type="common">Western spadefoot toad</name>
    <dbReference type="NCBI Taxonomy" id="61616"/>
    <lineage>
        <taxon>Eukaryota</taxon>
        <taxon>Metazoa</taxon>
        <taxon>Chordata</taxon>
        <taxon>Craniata</taxon>
        <taxon>Vertebrata</taxon>
        <taxon>Euteleostomi</taxon>
        <taxon>Amphibia</taxon>
        <taxon>Batrachia</taxon>
        <taxon>Anura</taxon>
        <taxon>Pelobatoidea</taxon>
        <taxon>Pelobatidae</taxon>
        <taxon>Pelobates</taxon>
    </lineage>
</organism>
<keyword evidence="2" id="KW-1185">Reference proteome</keyword>
<dbReference type="AlphaFoldDB" id="A0AAD1VWY1"/>
<proteinExistence type="predicted"/>